<proteinExistence type="inferred from homology"/>
<reference evidence="2 3" key="1">
    <citation type="submission" date="2024-03" db="EMBL/GenBank/DDBJ databases">
        <title>Rhodococcus navarretei sp. nov. and Pseudarthrobacter quantumdoti sp. nov., two new species with the ability to biosynthesize Quantum Dots isolated from soil samples at Union Glacier, Antarctica.</title>
        <authorList>
            <person name="Vargas M."/>
        </authorList>
    </citation>
    <scope>NUCLEOTIDE SEQUENCE [LARGE SCALE GENOMIC DNA]</scope>
    <source>
        <strain evidence="2 3">EXRC-4A-4</strain>
    </source>
</reference>
<dbReference type="Pfam" id="PF01177">
    <property type="entry name" value="Asp_Glu_race"/>
    <property type="match status" value="1"/>
</dbReference>
<protein>
    <submittedName>
        <fullName evidence="2">Aspartate/glutamate racemase family protein</fullName>
    </submittedName>
</protein>
<dbReference type="InterPro" id="IPR015942">
    <property type="entry name" value="Asp/Glu/hydantoin_racemase"/>
</dbReference>
<dbReference type="InterPro" id="IPR052186">
    <property type="entry name" value="Hydantoin_racemase-like"/>
</dbReference>
<accession>A0ABU9CYL9</accession>
<keyword evidence="3" id="KW-1185">Reference proteome</keyword>
<sequence>MLIKVINPNTTSSMTATIGDCARAVVGPGTVVDAVSPSMGPVSIESHVDEALSVPGILAEIARGEAAGADGYVIACFGDPGIDAARELAAGPVIGIAEAAMHAASFLGRGFSVVTTLGRTIGRAQDLANHYGFGRHCLGIHACELPVLDLETDPYARKIVTEACRVAVETDGSDAVVLGCAGMADLCQHISAEIGVPVVDGVAAGTLFVQSLVALGLSTGKRGEFATPTAKLYTGMLEGFSRPPADPIR</sequence>
<gene>
    <name evidence="2" type="ORF">AABD04_16575</name>
</gene>
<comment type="caution">
    <text evidence="2">The sequence shown here is derived from an EMBL/GenBank/DDBJ whole genome shotgun (WGS) entry which is preliminary data.</text>
</comment>
<organism evidence="2 3">
    <name type="scientific">Rhodococcus navarretei</name>
    <dbReference type="NCBI Taxonomy" id="3128981"/>
    <lineage>
        <taxon>Bacteria</taxon>
        <taxon>Bacillati</taxon>
        <taxon>Actinomycetota</taxon>
        <taxon>Actinomycetes</taxon>
        <taxon>Mycobacteriales</taxon>
        <taxon>Nocardiaceae</taxon>
        <taxon>Rhodococcus</taxon>
    </lineage>
</organism>
<dbReference type="Proteomes" id="UP001456513">
    <property type="component" value="Unassembled WGS sequence"/>
</dbReference>
<evidence type="ECO:0000313" key="2">
    <source>
        <dbReference type="EMBL" id="MEK8072459.1"/>
    </source>
</evidence>
<dbReference type="InterPro" id="IPR053714">
    <property type="entry name" value="Iso_Racemase_Enz_sf"/>
</dbReference>
<dbReference type="PANTHER" id="PTHR28047">
    <property type="entry name" value="PROTEIN DCG1"/>
    <property type="match status" value="1"/>
</dbReference>
<dbReference type="Gene3D" id="3.40.50.12500">
    <property type="match status" value="1"/>
</dbReference>
<name>A0ABU9CYL9_9NOCA</name>
<evidence type="ECO:0000313" key="3">
    <source>
        <dbReference type="Proteomes" id="UP001456513"/>
    </source>
</evidence>
<dbReference type="PANTHER" id="PTHR28047:SF5">
    <property type="entry name" value="PROTEIN DCG1"/>
    <property type="match status" value="1"/>
</dbReference>
<dbReference type="EMBL" id="JBBPCN010000001">
    <property type="protein sequence ID" value="MEK8072459.1"/>
    <property type="molecule type" value="Genomic_DNA"/>
</dbReference>
<comment type="similarity">
    <text evidence="1">Belongs to the HyuE racemase family.</text>
</comment>
<evidence type="ECO:0000256" key="1">
    <source>
        <dbReference type="ARBA" id="ARBA00038414"/>
    </source>
</evidence>
<dbReference type="RefSeq" id="WP_341441831.1">
    <property type="nucleotide sequence ID" value="NZ_JBBPCN010000001.1"/>
</dbReference>